<keyword evidence="4" id="KW-1185">Reference proteome</keyword>
<protein>
    <submittedName>
        <fullName evidence="3">Amidase</fullName>
    </submittedName>
</protein>
<dbReference type="PANTHER" id="PTHR11895">
    <property type="entry name" value="TRANSAMIDASE"/>
    <property type="match status" value="1"/>
</dbReference>
<evidence type="ECO:0000256" key="1">
    <source>
        <dbReference type="ARBA" id="ARBA00009199"/>
    </source>
</evidence>
<dbReference type="SUPFAM" id="SSF75304">
    <property type="entry name" value="Amidase signature (AS) enzymes"/>
    <property type="match status" value="1"/>
</dbReference>
<reference evidence="4" key="1">
    <citation type="journal article" date="2019" name="Int. J. Syst. Evol. Microbiol.">
        <title>The Global Catalogue of Microorganisms (GCM) 10K type strain sequencing project: providing services to taxonomists for standard genome sequencing and annotation.</title>
        <authorList>
            <consortium name="The Broad Institute Genomics Platform"/>
            <consortium name="The Broad Institute Genome Sequencing Center for Infectious Disease"/>
            <person name="Wu L."/>
            <person name="Ma J."/>
        </authorList>
    </citation>
    <scope>NUCLEOTIDE SEQUENCE [LARGE SCALE GENOMIC DNA]</scope>
    <source>
        <strain evidence="4">CCUG 62763</strain>
    </source>
</reference>
<dbReference type="RefSeq" id="WP_387985160.1">
    <property type="nucleotide sequence ID" value="NZ_JBHSGR010000001.1"/>
</dbReference>
<organism evidence="3 4">
    <name type="scientific">Geodermatophilus arenarius</name>
    <dbReference type="NCBI Taxonomy" id="1137990"/>
    <lineage>
        <taxon>Bacteria</taxon>
        <taxon>Bacillati</taxon>
        <taxon>Actinomycetota</taxon>
        <taxon>Actinomycetes</taxon>
        <taxon>Geodermatophilales</taxon>
        <taxon>Geodermatophilaceae</taxon>
        <taxon>Geodermatophilus</taxon>
    </lineage>
</organism>
<evidence type="ECO:0000313" key="4">
    <source>
        <dbReference type="Proteomes" id="UP001596025"/>
    </source>
</evidence>
<accession>A0ABV9LCU6</accession>
<dbReference type="Pfam" id="PF01425">
    <property type="entry name" value="Amidase"/>
    <property type="match status" value="1"/>
</dbReference>
<sequence>MDLAAYAALDGTGLAEAVRAGSVSAGELVETAHRAANGTAGTVGAVAEFYTDRLEQVTEVDAGLPFAGVPIMMKDVGFHERGRSATCGSALLEGVMAAEDSELMRRLRAAGVTSVGRTTASEFAIMATVETRAYGITRNPWDGSRIAGGSSGGAAAAVAAGIVPVAHGNDGGGSIRMPAACCGVVGMKPSRGRVSSAPWRRPVGDLVYEFVLTRSVRDSARMLDVLAGPDPDVTHGLPTPEAGYAGCLERPSEPLRIGYTLERMDGRPTDPEVRAGVERAVELCAALGHEMVECRPELPYESYVEATLAVWGLETAIAVDEAALASGRPADDEHLEGLTLAWAEHGRRLTPLRLGRALDVLDDVRRRMNRFMAGFDAYVSSTLPVLPPPLGTYDPDLDVPAEWYYGSPVGQLEVTTMVFNCSGQPAISIPLEVSVEGLPIGIHLAAPHGRDDTVLQLAADLERAAPWRHRLPPVHVSRIG</sequence>
<dbReference type="InterPro" id="IPR000120">
    <property type="entry name" value="Amidase"/>
</dbReference>
<dbReference type="InterPro" id="IPR036928">
    <property type="entry name" value="AS_sf"/>
</dbReference>
<dbReference type="InterPro" id="IPR023631">
    <property type="entry name" value="Amidase_dom"/>
</dbReference>
<dbReference type="Proteomes" id="UP001596025">
    <property type="component" value="Unassembled WGS sequence"/>
</dbReference>
<dbReference type="PROSITE" id="PS00571">
    <property type="entry name" value="AMIDASES"/>
    <property type="match status" value="1"/>
</dbReference>
<feature type="domain" description="Amidase" evidence="2">
    <location>
        <begin position="27"/>
        <end position="455"/>
    </location>
</feature>
<proteinExistence type="inferred from homology"/>
<gene>
    <name evidence="3" type="ORF">ACFO3M_00925</name>
</gene>
<evidence type="ECO:0000313" key="3">
    <source>
        <dbReference type="EMBL" id="MFC4691944.1"/>
    </source>
</evidence>
<dbReference type="InterPro" id="IPR020556">
    <property type="entry name" value="Amidase_CS"/>
</dbReference>
<comment type="caution">
    <text evidence="3">The sequence shown here is derived from an EMBL/GenBank/DDBJ whole genome shotgun (WGS) entry which is preliminary data.</text>
</comment>
<dbReference type="Gene3D" id="3.90.1300.10">
    <property type="entry name" value="Amidase signature (AS) domain"/>
    <property type="match status" value="1"/>
</dbReference>
<evidence type="ECO:0000259" key="2">
    <source>
        <dbReference type="Pfam" id="PF01425"/>
    </source>
</evidence>
<dbReference type="EMBL" id="JBHSGR010000001">
    <property type="protein sequence ID" value="MFC4691944.1"/>
    <property type="molecule type" value="Genomic_DNA"/>
</dbReference>
<name>A0ABV9LCU6_9ACTN</name>
<dbReference type="PANTHER" id="PTHR11895:SF7">
    <property type="entry name" value="GLUTAMYL-TRNA(GLN) AMIDOTRANSFERASE SUBUNIT A, MITOCHONDRIAL"/>
    <property type="match status" value="1"/>
</dbReference>
<comment type="similarity">
    <text evidence="1">Belongs to the amidase family.</text>
</comment>